<keyword evidence="1" id="KW-0472">Membrane</keyword>
<keyword evidence="1" id="KW-1133">Transmembrane helix</keyword>
<dbReference type="AlphaFoldDB" id="A0AA86TDF2"/>
<gene>
    <name evidence="2" type="ORF">HINF_LOCUS2146</name>
    <name evidence="3" type="ORF">HINF_LOCUS61125</name>
</gene>
<dbReference type="EMBL" id="CATOUU010000051">
    <property type="protein sequence ID" value="CAI9914501.1"/>
    <property type="molecule type" value="Genomic_DNA"/>
</dbReference>
<evidence type="ECO:0000313" key="3">
    <source>
        <dbReference type="EMBL" id="CAL6082333.1"/>
    </source>
</evidence>
<accession>A0AA86TDF2</accession>
<dbReference type="Proteomes" id="UP001642409">
    <property type="component" value="Unassembled WGS sequence"/>
</dbReference>
<proteinExistence type="predicted"/>
<feature type="transmembrane region" description="Helical" evidence="1">
    <location>
        <begin position="114"/>
        <end position="134"/>
    </location>
</feature>
<organism evidence="2">
    <name type="scientific">Hexamita inflata</name>
    <dbReference type="NCBI Taxonomy" id="28002"/>
    <lineage>
        <taxon>Eukaryota</taxon>
        <taxon>Metamonada</taxon>
        <taxon>Diplomonadida</taxon>
        <taxon>Hexamitidae</taxon>
        <taxon>Hexamitinae</taxon>
        <taxon>Hexamita</taxon>
    </lineage>
</organism>
<sequence>MAYQQPISNQYPAQYGVPQIYQQVPAPQVQYQQPYNNLHGEEQPLSMQPNIVTVGQQVKILSCSDIVCGCQAPQFEHCQPLCGFCVACFGSGLECCCCYGCSRADCCAVYCAGVGLNFLSFLIYGIVVSCIVGCKMMI</sequence>
<evidence type="ECO:0000313" key="2">
    <source>
        <dbReference type="EMBL" id="CAI9914501.1"/>
    </source>
</evidence>
<reference evidence="3 4" key="2">
    <citation type="submission" date="2024-07" db="EMBL/GenBank/DDBJ databases">
        <authorList>
            <person name="Akdeniz Z."/>
        </authorList>
    </citation>
    <scope>NUCLEOTIDE SEQUENCE [LARGE SCALE GENOMIC DNA]</scope>
</reference>
<keyword evidence="4" id="KW-1185">Reference proteome</keyword>
<name>A0AA86TDF2_9EUKA</name>
<comment type="caution">
    <text evidence="2">The sequence shown here is derived from an EMBL/GenBank/DDBJ whole genome shotgun (WGS) entry which is preliminary data.</text>
</comment>
<evidence type="ECO:0000256" key="1">
    <source>
        <dbReference type="SAM" id="Phobius"/>
    </source>
</evidence>
<evidence type="ECO:0000313" key="4">
    <source>
        <dbReference type="Proteomes" id="UP001642409"/>
    </source>
</evidence>
<protein>
    <submittedName>
        <fullName evidence="2">Transmembrane domain-containing protein</fullName>
    </submittedName>
    <submittedName>
        <fullName evidence="3">Transmembrane_domain-containing protein</fullName>
    </submittedName>
</protein>
<keyword evidence="1 2" id="KW-0812">Transmembrane</keyword>
<dbReference type="EMBL" id="CAXDID020000363">
    <property type="protein sequence ID" value="CAL6082333.1"/>
    <property type="molecule type" value="Genomic_DNA"/>
</dbReference>
<reference evidence="2" key="1">
    <citation type="submission" date="2023-06" db="EMBL/GenBank/DDBJ databases">
        <authorList>
            <person name="Kurt Z."/>
        </authorList>
    </citation>
    <scope>NUCLEOTIDE SEQUENCE</scope>
</reference>